<comment type="caution">
    <text evidence="2">The sequence shown here is derived from an EMBL/GenBank/DDBJ whole genome shotgun (WGS) entry which is preliminary data.</text>
</comment>
<organism evidence="2 3">
    <name type="scientific">Solanum commersonii</name>
    <name type="common">Commerson's wild potato</name>
    <name type="synonym">Commerson's nightshade</name>
    <dbReference type="NCBI Taxonomy" id="4109"/>
    <lineage>
        <taxon>Eukaryota</taxon>
        <taxon>Viridiplantae</taxon>
        <taxon>Streptophyta</taxon>
        <taxon>Embryophyta</taxon>
        <taxon>Tracheophyta</taxon>
        <taxon>Spermatophyta</taxon>
        <taxon>Magnoliopsida</taxon>
        <taxon>eudicotyledons</taxon>
        <taxon>Gunneridae</taxon>
        <taxon>Pentapetalae</taxon>
        <taxon>asterids</taxon>
        <taxon>lamiids</taxon>
        <taxon>Solanales</taxon>
        <taxon>Solanaceae</taxon>
        <taxon>Solanoideae</taxon>
        <taxon>Solaneae</taxon>
        <taxon>Solanum</taxon>
    </lineage>
</organism>
<dbReference type="Proteomes" id="UP000824120">
    <property type="component" value="Chromosome 11"/>
</dbReference>
<evidence type="ECO:0000313" key="2">
    <source>
        <dbReference type="EMBL" id="KAG5577207.1"/>
    </source>
</evidence>
<sequence length="163" mass="18982">MRNTFGTAYLNETYYWLLREGHRCDYTILLFDFGNEMFEEIEGLDCNFVYTSVLGLMLMDDSIAILNYNQYSMLDYDIWVLIQPGVWNKLFTFECIGLIKSCYDSSLIFAHKASHLVSYNVWTKTTRHLGFQHTSLGIGAKCSGCGVFFYYKKSLVKLTQRDD</sequence>
<gene>
    <name evidence="2" type="ORF">H5410_057341</name>
</gene>
<dbReference type="Pfam" id="PF07734">
    <property type="entry name" value="FBA_1"/>
    <property type="match status" value="1"/>
</dbReference>
<feature type="domain" description="F-box associated beta-propeller type 1" evidence="1">
    <location>
        <begin position="8"/>
        <end position="124"/>
    </location>
</feature>
<reference evidence="2 3" key="1">
    <citation type="submission" date="2020-09" db="EMBL/GenBank/DDBJ databases">
        <title>De no assembly of potato wild relative species, Solanum commersonii.</title>
        <authorList>
            <person name="Cho K."/>
        </authorList>
    </citation>
    <scope>NUCLEOTIDE SEQUENCE [LARGE SCALE GENOMIC DNA]</scope>
    <source>
        <strain evidence="2">LZ3.2</strain>
        <tissue evidence="2">Leaf</tissue>
    </source>
</reference>
<accession>A0A9J5WPT3</accession>
<protein>
    <recommendedName>
        <fullName evidence="1">F-box associated beta-propeller type 1 domain-containing protein</fullName>
    </recommendedName>
</protein>
<keyword evidence="3" id="KW-1185">Reference proteome</keyword>
<evidence type="ECO:0000313" key="3">
    <source>
        <dbReference type="Proteomes" id="UP000824120"/>
    </source>
</evidence>
<evidence type="ECO:0000259" key="1">
    <source>
        <dbReference type="Pfam" id="PF07734"/>
    </source>
</evidence>
<dbReference type="InterPro" id="IPR006527">
    <property type="entry name" value="F-box-assoc_dom_typ1"/>
</dbReference>
<proteinExistence type="predicted"/>
<dbReference type="EMBL" id="JACXVP010000011">
    <property type="protein sequence ID" value="KAG5577207.1"/>
    <property type="molecule type" value="Genomic_DNA"/>
</dbReference>
<name>A0A9J5WPT3_SOLCO</name>
<dbReference type="OrthoDB" id="1304908at2759"/>
<dbReference type="AlphaFoldDB" id="A0A9J5WPT3"/>